<dbReference type="GO" id="GO:0000160">
    <property type="term" value="P:phosphorelay signal transduction system"/>
    <property type="evidence" value="ECO:0007669"/>
    <property type="project" value="InterPro"/>
</dbReference>
<evidence type="ECO:0000313" key="5">
    <source>
        <dbReference type="Proteomes" id="UP000244168"/>
    </source>
</evidence>
<evidence type="ECO:0000256" key="1">
    <source>
        <dbReference type="ARBA" id="ARBA00022553"/>
    </source>
</evidence>
<keyword evidence="1 2" id="KW-0597">Phosphoprotein</keyword>
<dbReference type="InterPro" id="IPR001789">
    <property type="entry name" value="Sig_transdc_resp-reg_receiver"/>
</dbReference>
<sequence>MVIEDEPVIGEMMCILLEMEGYEVISLGDTGLARLKLHAQEVAMVMLDLGLKGENGQSMCAYIKAQDDLKNIPVVLVSANQELEQITAEIGADDYIRKPFEMEHFLQKVNNYARLKSA</sequence>
<feature type="modified residue" description="4-aspartylphosphate" evidence="2">
    <location>
        <position position="48"/>
    </location>
</feature>
<dbReference type="InterPro" id="IPR011006">
    <property type="entry name" value="CheY-like_superfamily"/>
</dbReference>
<dbReference type="SUPFAM" id="SSF52172">
    <property type="entry name" value="CheY-like"/>
    <property type="match status" value="1"/>
</dbReference>
<organism evidence="4 5">
    <name type="scientific">Mucilaginibacter yixingensis</name>
    <dbReference type="NCBI Taxonomy" id="1295612"/>
    <lineage>
        <taxon>Bacteria</taxon>
        <taxon>Pseudomonadati</taxon>
        <taxon>Bacteroidota</taxon>
        <taxon>Sphingobacteriia</taxon>
        <taxon>Sphingobacteriales</taxon>
        <taxon>Sphingobacteriaceae</taxon>
        <taxon>Mucilaginibacter</taxon>
    </lineage>
</organism>
<comment type="caution">
    <text evidence="4">The sequence shown here is derived from an EMBL/GenBank/DDBJ whole genome shotgun (WGS) entry which is preliminary data.</text>
</comment>
<dbReference type="PROSITE" id="PS50110">
    <property type="entry name" value="RESPONSE_REGULATORY"/>
    <property type="match status" value="1"/>
</dbReference>
<evidence type="ECO:0000256" key="2">
    <source>
        <dbReference type="PROSITE-ProRule" id="PRU00169"/>
    </source>
</evidence>
<gene>
    <name evidence="4" type="ORF">C8P68_101867</name>
</gene>
<accession>A0A2T5JGR7</accession>
<proteinExistence type="predicted"/>
<dbReference type="Gene3D" id="3.40.50.2300">
    <property type="match status" value="1"/>
</dbReference>
<name>A0A2T5JGR7_9SPHI</name>
<dbReference type="PANTHER" id="PTHR44591:SF3">
    <property type="entry name" value="RESPONSE REGULATORY DOMAIN-CONTAINING PROTEIN"/>
    <property type="match status" value="1"/>
</dbReference>
<dbReference type="PANTHER" id="PTHR44591">
    <property type="entry name" value="STRESS RESPONSE REGULATOR PROTEIN 1"/>
    <property type="match status" value="1"/>
</dbReference>
<evidence type="ECO:0000313" key="4">
    <source>
        <dbReference type="EMBL" id="PTR01630.1"/>
    </source>
</evidence>
<dbReference type="Proteomes" id="UP000244168">
    <property type="component" value="Unassembled WGS sequence"/>
</dbReference>
<dbReference type="SMART" id="SM00448">
    <property type="entry name" value="REC"/>
    <property type="match status" value="1"/>
</dbReference>
<protein>
    <submittedName>
        <fullName evidence="4">Response regulator receiver domain-containing protein</fullName>
    </submittedName>
</protein>
<dbReference type="EMBL" id="QAOQ01000001">
    <property type="protein sequence ID" value="PTR01630.1"/>
    <property type="molecule type" value="Genomic_DNA"/>
</dbReference>
<dbReference type="Pfam" id="PF00072">
    <property type="entry name" value="Response_reg"/>
    <property type="match status" value="1"/>
</dbReference>
<dbReference type="AlphaFoldDB" id="A0A2T5JGR7"/>
<reference evidence="4 5" key="1">
    <citation type="submission" date="2018-04" db="EMBL/GenBank/DDBJ databases">
        <title>Genomic Encyclopedia of Archaeal and Bacterial Type Strains, Phase II (KMG-II): from individual species to whole genera.</title>
        <authorList>
            <person name="Goeker M."/>
        </authorList>
    </citation>
    <scope>NUCLEOTIDE SEQUENCE [LARGE SCALE GENOMIC DNA]</scope>
    <source>
        <strain evidence="4 5">DSM 26809</strain>
    </source>
</reference>
<dbReference type="InterPro" id="IPR050595">
    <property type="entry name" value="Bact_response_regulator"/>
</dbReference>
<feature type="domain" description="Response regulatory" evidence="3">
    <location>
        <begin position="1"/>
        <end position="113"/>
    </location>
</feature>
<keyword evidence="5" id="KW-1185">Reference proteome</keyword>
<evidence type="ECO:0000259" key="3">
    <source>
        <dbReference type="PROSITE" id="PS50110"/>
    </source>
</evidence>